<feature type="domain" description="Xylose isomerase-like TIM barrel" evidence="1">
    <location>
        <begin position="20"/>
        <end position="272"/>
    </location>
</feature>
<organism evidence="2 3">
    <name type="scientific">Priestia endophytica DSM 13796</name>
    <dbReference type="NCBI Taxonomy" id="1121089"/>
    <lineage>
        <taxon>Bacteria</taxon>
        <taxon>Bacillati</taxon>
        <taxon>Bacillota</taxon>
        <taxon>Bacilli</taxon>
        <taxon>Bacillales</taxon>
        <taxon>Bacillaceae</taxon>
        <taxon>Priestia</taxon>
    </lineage>
</organism>
<sequence length="278" mass="31689">MNLGIRGHDIEKNGLEELVEEIEKKGLTSVQLALSKSLDYVNTDLGSLSPGLAHYVGSTFQKHGIQIAVLGCYINMIHPDKVERRKGLERFKEHIRYARDFGCSIVGTETGNVNAEIFYTTENFKEEPFQEVVESVRELVEEAEKFGVIVGIEAGVNHPIYSSKVMRRLLDCVNSNNLQVIFDPVNLLTIDNYKKQDEIFEEAFNLFGDRMVILHAKDFIIENQMLKPAAVGKGLLNYDLVMKLIKEKKPFINILMEDTKEPFIDESIVFLREKYNQG</sequence>
<dbReference type="EMBL" id="FOXX01000003">
    <property type="protein sequence ID" value="SFQ51232.1"/>
    <property type="molecule type" value="Genomic_DNA"/>
</dbReference>
<dbReference type="Pfam" id="PF01261">
    <property type="entry name" value="AP_endonuc_2"/>
    <property type="match status" value="1"/>
</dbReference>
<gene>
    <name evidence="2" type="ORF">SAMN02745910_01820</name>
</gene>
<dbReference type="GO" id="GO:0016853">
    <property type="term" value="F:isomerase activity"/>
    <property type="evidence" value="ECO:0007669"/>
    <property type="project" value="UniProtKB-KW"/>
</dbReference>
<dbReference type="PANTHER" id="PTHR12110:SF21">
    <property type="entry name" value="XYLOSE ISOMERASE-LIKE TIM BARREL DOMAIN-CONTAINING PROTEIN"/>
    <property type="match status" value="1"/>
</dbReference>
<evidence type="ECO:0000313" key="2">
    <source>
        <dbReference type="EMBL" id="SFQ51232.1"/>
    </source>
</evidence>
<reference evidence="2 3" key="1">
    <citation type="submission" date="2016-10" db="EMBL/GenBank/DDBJ databases">
        <authorList>
            <person name="Varghese N."/>
            <person name="Submissions S."/>
        </authorList>
    </citation>
    <scope>NUCLEOTIDE SEQUENCE [LARGE SCALE GENOMIC DNA]</scope>
    <source>
        <strain evidence="2 3">DSM 13796</strain>
    </source>
</reference>
<evidence type="ECO:0000259" key="1">
    <source>
        <dbReference type="Pfam" id="PF01261"/>
    </source>
</evidence>
<keyword evidence="2" id="KW-0413">Isomerase</keyword>
<name>A0A1I5Z454_9BACI</name>
<keyword evidence="3" id="KW-1185">Reference proteome</keyword>
<dbReference type="InterPro" id="IPR036237">
    <property type="entry name" value="Xyl_isomerase-like_sf"/>
</dbReference>
<dbReference type="InterPro" id="IPR013022">
    <property type="entry name" value="Xyl_isomerase-like_TIM-brl"/>
</dbReference>
<dbReference type="Gene3D" id="3.20.20.150">
    <property type="entry name" value="Divalent-metal-dependent TIM barrel enzymes"/>
    <property type="match status" value="1"/>
</dbReference>
<comment type="caution">
    <text evidence="2">The sequence shown here is derived from an EMBL/GenBank/DDBJ whole genome shotgun (WGS) entry which is preliminary data.</text>
</comment>
<dbReference type="SUPFAM" id="SSF51658">
    <property type="entry name" value="Xylose isomerase-like"/>
    <property type="match status" value="1"/>
</dbReference>
<dbReference type="Proteomes" id="UP000182762">
    <property type="component" value="Unassembled WGS sequence"/>
</dbReference>
<protein>
    <submittedName>
        <fullName evidence="2">Sugar phosphate isomerase/epimerase</fullName>
    </submittedName>
</protein>
<dbReference type="GeneID" id="93710509"/>
<dbReference type="PANTHER" id="PTHR12110">
    <property type="entry name" value="HYDROXYPYRUVATE ISOMERASE"/>
    <property type="match status" value="1"/>
</dbReference>
<accession>A0A1I5Z454</accession>
<dbReference type="InterPro" id="IPR050312">
    <property type="entry name" value="IolE/XylAMocC-like"/>
</dbReference>
<evidence type="ECO:0000313" key="3">
    <source>
        <dbReference type="Proteomes" id="UP000182762"/>
    </source>
</evidence>
<dbReference type="RefSeq" id="WP_061804991.1">
    <property type="nucleotide sequence ID" value="NZ_FOXX01000003.1"/>
</dbReference>
<proteinExistence type="predicted"/>